<dbReference type="Proteomes" id="UP000184233">
    <property type="component" value="Unassembled WGS sequence"/>
</dbReference>
<gene>
    <name evidence="1" type="ORF">BGO89_01070</name>
</gene>
<dbReference type="AlphaFoldDB" id="A0A1M3L6M1"/>
<proteinExistence type="predicted"/>
<comment type="caution">
    <text evidence="1">The sequence shown here is derived from an EMBL/GenBank/DDBJ whole genome shotgun (WGS) entry which is preliminary data.</text>
</comment>
<accession>A0A1M3L6M1</accession>
<dbReference type="EMBL" id="MKVH01000002">
    <property type="protein sequence ID" value="OJX61210.1"/>
    <property type="molecule type" value="Genomic_DNA"/>
</dbReference>
<protein>
    <submittedName>
        <fullName evidence="1">Uncharacterized protein</fullName>
    </submittedName>
</protein>
<organism evidence="1 2">
    <name type="scientific">Candidatus Kapaibacterium thiocyanatum</name>
    <dbReference type="NCBI Taxonomy" id="1895771"/>
    <lineage>
        <taxon>Bacteria</taxon>
        <taxon>Pseudomonadati</taxon>
        <taxon>Candidatus Kapaibacteriota</taxon>
        <taxon>Candidatus Kapaibacteriia</taxon>
        <taxon>Candidatus Kapaibacteriales</taxon>
        <taxon>Candidatus Kapaibacteriaceae</taxon>
        <taxon>Candidatus Kapaibacterium</taxon>
    </lineage>
</organism>
<evidence type="ECO:0000313" key="2">
    <source>
        <dbReference type="Proteomes" id="UP000184233"/>
    </source>
</evidence>
<reference evidence="1 2" key="1">
    <citation type="submission" date="2016-09" db="EMBL/GenBank/DDBJ databases">
        <title>Genome-resolved meta-omics ties microbial dynamics to process performance in biotechnology for thiocyanate degradation.</title>
        <authorList>
            <person name="Kantor R.S."/>
            <person name="Huddy R.J."/>
            <person name="Iyer R."/>
            <person name="Thomas B.C."/>
            <person name="Brown C.T."/>
            <person name="Anantharaman K."/>
            <person name="Tringe S."/>
            <person name="Hettich R.L."/>
            <person name="Harrison S.T."/>
            <person name="Banfield J.F."/>
        </authorList>
    </citation>
    <scope>NUCLEOTIDE SEQUENCE [LARGE SCALE GENOMIC DNA]</scope>
    <source>
        <strain evidence="1">59-99</strain>
    </source>
</reference>
<sequence length="76" mass="8824">MKPVHEKMPKDSFEPGQTYRVSMNGKELYDAEVVKFHGGCWATVRVQEPLLKEMALDYAPGTEFDIKVAQYDFIRR</sequence>
<evidence type="ECO:0000313" key="1">
    <source>
        <dbReference type="EMBL" id="OJX61210.1"/>
    </source>
</evidence>
<name>A0A1M3L6M1_9BACT</name>